<name>A0A1G7P0G8_CHIFI</name>
<dbReference type="InterPro" id="IPR011008">
    <property type="entry name" value="Dimeric_a/b-barrel"/>
</dbReference>
<dbReference type="PANTHER" id="PTHR40257:SF1">
    <property type="entry name" value="DUF1330 DOMAIN-CONTAINING PROTEIN"/>
    <property type="match status" value="1"/>
</dbReference>
<dbReference type="SUPFAM" id="SSF54909">
    <property type="entry name" value="Dimeric alpha+beta barrel"/>
    <property type="match status" value="1"/>
</dbReference>
<dbReference type="OrthoDB" id="8909581at2"/>
<dbReference type="PANTHER" id="PTHR40257">
    <property type="match status" value="1"/>
</dbReference>
<evidence type="ECO:0000313" key="1">
    <source>
        <dbReference type="EMBL" id="SDF79607.1"/>
    </source>
</evidence>
<dbReference type="Gene3D" id="3.30.70.100">
    <property type="match status" value="1"/>
</dbReference>
<reference evidence="1 2" key="1">
    <citation type="submission" date="2016-10" db="EMBL/GenBank/DDBJ databases">
        <authorList>
            <person name="de Groot N.N."/>
        </authorList>
    </citation>
    <scope>NUCLEOTIDE SEQUENCE [LARGE SCALE GENOMIC DNA]</scope>
    <source>
        <strain evidence="1 2">DSM 527</strain>
    </source>
</reference>
<dbReference type="STRING" id="104663.SAMN04488121_1021013"/>
<evidence type="ECO:0000313" key="2">
    <source>
        <dbReference type="Proteomes" id="UP000199045"/>
    </source>
</evidence>
<dbReference type="RefSeq" id="WP_089831826.1">
    <property type="nucleotide sequence ID" value="NZ_FNBN01000002.1"/>
</dbReference>
<gene>
    <name evidence="1" type="ORF">SAMN04488121_1021013</name>
</gene>
<organism evidence="1 2">
    <name type="scientific">Chitinophaga filiformis</name>
    <name type="common">Myxococcus filiformis</name>
    <name type="synonym">Flexibacter filiformis</name>
    <dbReference type="NCBI Taxonomy" id="104663"/>
    <lineage>
        <taxon>Bacteria</taxon>
        <taxon>Pseudomonadati</taxon>
        <taxon>Bacteroidota</taxon>
        <taxon>Chitinophagia</taxon>
        <taxon>Chitinophagales</taxon>
        <taxon>Chitinophagaceae</taxon>
        <taxon>Chitinophaga</taxon>
    </lineage>
</organism>
<dbReference type="EMBL" id="FNBN01000002">
    <property type="protein sequence ID" value="SDF79607.1"/>
    <property type="molecule type" value="Genomic_DNA"/>
</dbReference>
<dbReference type="Proteomes" id="UP000199045">
    <property type="component" value="Unassembled WGS sequence"/>
</dbReference>
<sequence>MKTTEINKSALQTTGTLAPDGPVYMLNLLRYKEYADYNNAAGTSPCSGREVYMQRYVREFRRLADEHGVRLLFLGNVGINLVAPDTEQWDDVALVEYPDFSTFRNIVASNAYLENAEPHRLAALEDWRLIATNKVPL</sequence>
<accession>A0A1G7P0G8</accession>
<proteinExistence type="predicted"/>
<protein>
    <submittedName>
        <fullName evidence="1">Uncharacterized protein</fullName>
    </submittedName>
</protein>
<dbReference type="AlphaFoldDB" id="A0A1G7P0G8"/>